<sequence length="63" mass="6267">MRSTPRLLAAAVAAGAVALLSAPAHAAVDPATLSTCVVESVSDFTAHPDLSTAKTPVVDCLHA</sequence>
<accession>A0A2W2FX31</accession>
<proteinExistence type="predicted"/>
<organism evidence="2 3">
    <name type="scientific">Nonomuraea aridisoli</name>
    <dbReference type="NCBI Taxonomy" id="2070368"/>
    <lineage>
        <taxon>Bacteria</taxon>
        <taxon>Bacillati</taxon>
        <taxon>Actinomycetota</taxon>
        <taxon>Actinomycetes</taxon>
        <taxon>Streptosporangiales</taxon>
        <taxon>Streptosporangiaceae</taxon>
        <taxon>Nonomuraea</taxon>
    </lineage>
</organism>
<evidence type="ECO:0000313" key="3">
    <source>
        <dbReference type="Proteomes" id="UP000249304"/>
    </source>
</evidence>
<dbReference type="RefSeq" id="WP_111179092.1">
    <property type="nucleotide sequence ID" value="NZ_POUD01000039.1"/>
</dbReference>
<dbReference type="AlphaFoldDB" id="A0A2W2FX31"/>
<evidence type="ECO:0000313" key="2">
    <source>
        <dbReference type="EMBL" id="PZG19394.1"/>
    </source>
</evidence>
<protein>
    <submittedName>
        <fullName evidence="2">Uncharacterized protein</fullName>
    </submittedName>
</protein>
<gene>
    <name evidence="2" type="ORF">C1J01_12400</name>
</gene>
<keyword evidence="3" id="KW-1185">Reference proteome</keyword>
<dbReference type="Proteomes" id="UP000249304">
    <property type="component" value="Unassembled WGS sequence"/>
</dbReference>
<keyword evidence="1" id="KW-0732">Signal</keyword>
<comment type="caution">
    <text evidence="2">The sequence shown here is derived from an EMBL/GenBank/DDBJ whole genome shotgun (WGS) entry which is preliminary data.</text>
</comment>
<name>A0A2W2FX31_9ACTN</name>
<dbReference type="OrthoDB" id="9914721at2"/>
<dbReference type="EMBL" id="POUD01000039">
    <property type="protein sequence ID" value="PZG19394.1"/>
    <property type="molecule type" value="Genomic_DNA"/>
</dbReference>
<feature type="chain" id="PRO_5016178845" evidence="1">
    <location>
        <begin position="27"/>
        <end position="63"/>
    </location>
</feature>
<evidence type="ECO:0000256" key="1">
    <source>
        <dbReference type="SAM" id="SignalP"/>
    </source>
</evidence>
<feature type="signal peptide" evidence="1">
    <location>
        <begin position="1"/>
        <end position="26"/>
    </location>
</feature>
<reference evidence="2 3" key="1">
    <citation type="submission" date="2018-01" db="EMBL/GenBank/DDBJ databases">
        <title>Draft genome sequence of Nonomuraea sp. KC333.</title>
        <authorList>
            <person name="Sahin N."/>
            <person name="Saygin H."/>
            <person name="Ay H."/>
        </authorList>
    </citation>
    <scope>NUCLEOTIDE SEQUENCE [LARGE SCALE GENOMIC DNA]</scope>
    <source>
        <strain evidence="2 3">KC333</strain>
    </source>
</reference>